<accession>A0A1J4JU87</accession>
<evidence type="ECO:0000313" key="3">
    <source>
        <dbReference type="EMBL" id="OHT02040.1"/>
    </source>
</evidence>
<comment type="caution">
    <text evidence="3">The sequence shown here is derived from an EMBL/GenBank/DDBJ whole genome shotgun (WGS) entry which is preliminary data.</text>
</comment>
<dbReference type="PANTHER" id="PTHR47026">
    <property type="entry name" value="PIGMENTOSA GTPASE REGULATOR-LIKE PROTEIN, PUTATIVE-RELATED"/>
    <property type="match status" value="1"/>
</dbReference>
<reference evidence="3" key="1">
    <citation type="submission" date="2016-10" db="EMBL/GenBank/DDBJ databases">
        <authorList>
            <person name="Benchimol M."/>
            <person name="Almeida L.G."/>
            <person name="Vasconcelos A.T."/>
            <person name="Perreira-Neves A."/>
            <person name="Rosa I.A."/>
            <person name="Tasca T."/>
            <person name="Bogo M.R."/>
            <person name="de Souza W."/>
        </authorList>
    </citation>
    <scope>NUCLEOTIDE SEQUENCE [LARGE SCALE GENOMIC DNA]</scope>
    <source>
        <strain evidence="3">K</strain>
    </source>
</reference>
<feature type="coiled-coil region" evidence="1">
    <location>
        <begin position="126"/>
        <end position="179"/>
    </location>
</feature>
<name>A0A1J4JU87_9EUKA</name>
<dbReference type="AlphaFoldDB" id="A0A1J4JU87"/>
<dbReference type="Proteomes" id="UP000179807">
    <property type="component" value="Unassembled WGS sequence"/>
</dbReference>
<organism evidence="3 4">
    <name type="scientific">Tritrichomonas foetus</name>
    <dbReference type="NCBI Taxonomy" id="1144522"/>
    <lineage>
        <taxon>Eukaryota</taxon>
        <taxon>Metamonada</taxon>
        <taxon>Parabasalia</taxon>
        <taxon>Tritrichomonadida</taxon>
        <taxon>Tritrichomonadidae</taxon>
        <taxon>Tritrichomonas</taxon>
    </lineage>
</organism>
<feature type="compositionally biased region" description="Low complexity" evidence="2">
    <location>
        <begin position="9"/>
        <end position="19"/>
    </location>
</feature>
<feature type="coiled-coil region" evidence="1">
    <location>
        <begin position="224"/>
        <end position="279"/>
    </location>
</feature>
<feature type="compositionally biased region" description="Basic residues" evidence="2">
    <location>
        <begin position="24"/>
        <end position="39"/>
    </location>
</feature>
<sequence>MEEEDYSFSPEEPQQPQSPTLLHRSPRSPRTPRSHRSPKVRQPLVLTEDDLEIVNFWADQAIFHDDDLSHCEIDILPKVILQIKTLRDSFLVNTQIDESHLADLALEKAKKVHQNLLVKSASVSLRNDLKKRLKKSNEKYEKTLEIIQNQEKNMCLLFDEQKKQLEQKQNEEIDNLENEWNSSVKIRSYNRTSPLLRELKRQAACLLADKNFDESRNVQKRAEIMEKEEIYKNHLEMQKNYEEQLKMLLKKHKEESRILQKNQEAKKNQHEKAKEAEIEIHTKIIEKIQREINETKNYEKVWSLKHRNDMAKTLPVILTDPSTRKKTITPGEFAEIKLPPLNTGKLAKKTFRSTQRFYDFNKTYT</sequence>
<evidence type="ECO:0000256" key="1">
    <source>
        <dbReference type="SAM" id="Coils"/>
    </source>
</evidence>
<keyword evidence="4" id="KW-1185">Reference proteome</keyword>
<dbReference type="VEuPathDB" id="TrichDB:TRFO_30956"/>
<feature type="region of interest" description="Disordered" evidence="2">
    <location>
        <begin position="1"/>
        <end position="42"/>
    </location>
</feature>
<evidence type="ECO:0000256" key="2">
    <source>
        <dbReference type="SAM" id="MobiDB-lite"/>
    </source>
</evidence>
<evidence type="ECO:0000313" key="4">
    <source>
        <dbReference type="Proteomes" id="UP000179807"/>
    </source>
</evidence>
<gene>
    <name evidence="3" type="ORF">TRFO_30956</name>
</gene>
<dbReference type="PANTHER" id="PTHR47026:SF2">
    <property type="entry name" value="FLAGELLAR ASSOCIATED PROTEIN"/>
    <property type="match status" value="1"/>
</dbReference>
<proteinExistence type="predicted"/>
<protein>
    <submittedName>
        <fullName evidence="3">Uncharacterized protein</fullName>
    </submittedName>
</protein>
<dbReference type="GeneID" id="94842348"/>
<dbReference type="RefSeq" id="XP_068355176.1">
    <property type="nucleotide sequence ID" value="XM_068507644.1"/>
</dbReference>
<dbReference type="EMBL" id="MLAK01000884">
    <property type="protein sequence ID" value="OHT02040.1"/>
    <property type="molecule type" value="Genomic_DNA"/>
</dbReference>
<keyword evidence="1" id="KW-0175">Coiled coil</keyword>